<evidence type="ECO:0008006" key="4">
    <source>
        <dbReference type="Google" id="ProtNLM"/>
    </source>
</evidence>
<accession>K5V2H6</accession>
<organism evidence="2 3">
    <name type="scientific">Phanerochaete carnosa (strain HHB-10118-sp)</name>
    <name type="common">White-rot fungus</name>
    <name type="synonym">Peniophora carnosa</name>
    <dbReference type="NCBI Taxonomy" id="650164"/>
    <lineage>
        <taxon>Eukaryota</taxon>
        <taxon>Fungi</taxon>
        <taxon>Dikarya</taxon>
        <taxon>Basidiomycota</taxon>
        <taxon>Agaricomycotina</taxon>
        <taxon>Agaricomycetes</taxon>
        <taxon>Polyporales</taxon>
        <taxon>Phanerochaetaceae</taxon>
        <taxon>Phanerochaete</taxon>
    </lineage>
</organism>
<dbReference type="Gene3D" id="2.80.10.50">
    <property type="match status" value="2"/>
</dbReference>
<dbReference type="OrthoDB" id="3228793at2759"/>
<dbReference type="EMBL" id="JH930471">
    <property type="protein sequence ID" value="EKM56731.1"/>
    <property type="molecule type" value="Genomic_DNA"/>
</dbReference>
<dbReference type="SUPFAM" id="SSF50370">
    <property type="entry name" value="Ricin B-like lectins"/>
    <property type="match status" value="2"/>
</dbReference>
<dbReference type="InterPro" id="IPR035992">
    <property type="entry name" value="Ricin_B-like_lectins"/>
</dbReference>
<dbReference type="AlphaFoldDB" id="K5V2H6"/>
<feature type="compositionally biased region" description="Pro residues" evidence="1">
    <location>
        <begin position="1"/>
        <end position="12"/>
    </location>
</feature>
<dbReference type="KEGG" id="pco:PHACADRAFT_254025"/>
<proteinExistence type="predicted"/>
<protein>
    <recommendedName>
        <fullName evidence="4">Ricin B lectin domain-containing protein</fullName>
    </recommendedName>
</protein>
<dbReference type="GeneID" id="18915947"/>
<dbReference type="Proteomes" id="UP000008370">
    <property type="component" value="Unassembled WGS sequence"/>
</dbReference>
<name>K5V2H6_PHACS</name>
<feature type="region of interest" description="Disordered" evidence="1">
    <location>
        <begin position="1"/>
        <end position="30"/>
    </location>
</feature>
<gene>
    <name evidence="2" type="ORF">PHACADRAFT_254025</name>
</gene>
<keyword evidence="3" id="KW-1185">Reference proteome</keyword>
<dbReference type="HOGENOM" id="CLU_912489_0_0_1"/>
<evidence type="ECO:0000313" key="2">
    <source>
        <dbReference type="EMBL" id="EKM56731.1"/>
    </source>
</evidence>
<evidence type="ECO:0000256" key="1">
    <source>
        <dbReference type="SAM" id="MobiDB-lite"/>
    </source>
</evidence>
<reference evidence="2 3" key="1">
    <citation type="journal article" date="2012" name="BMC Genomics">
        <title>Comparative genomics of the white-rot fungi, Phanerochaete carnosa and P. chrysosporium, to elucidate the genetic basis of the distinct wood types they colonize.</title>
        <authorList>
            <person name="Suzuki H."/>
            <person name="MacDonald J."/>
            <person name="Syed K."/>
            <person name="Salamov A."/>
            <person name="Hori C."/>
            <person name="Aerts A."/>
            <person name="Henrissat B."/>
            <person name="Wiebenga A."/>
            <person name="vanKuyk P.A."/>
            <person name="Barry K."/>
            <person name="Lindquist E."/>
            <person name="LaButti K."/>
            <person name="Lapidus A."/>
            <person name="Lucas S."/>
            <person name="Coutinho P."/>
            <person name="Gong Y."/>
            <person name="Samejima M."/>
            <person name="Mahadevan R."/>
            <person name="Abou-Zaid M."/>
            <person name="de Vries R.P."/>
            <person name="Igarashi K."/>
            <person name="Yadav J.S."/>
            <person name="Grigoriev I.V."/>
            <person name="Master E.R."/>
        </authorList>
    </citation>
    <scope>NUCLEOTIDE SEQUENCE [LARGE SCALE GENOMIC DNA]</scope>
    <source>
        <strain evidence="2 3">HHB-10118-sp</strain>
    </source>
</reference>
<sequence length="327" mass="36044">MLRAVPRPPLPPLRTNYSDAGSMLVTPDTTNPPTIREGVYEIKDSVSGQYLNSVEASVYNRLCDDVLVLQDRASRYGKWEISRVGQGYTIKQVSSGLYCAIADGDQLQSQTVVLCPVPTVWVITFTDHTTQAVRVAWSISNYCWDTPPSGQGRLVSLGKVPNDPAKAAAFVTWYLESVGPNHNLGPIPPGVYALQNQASGTYVSLSPDNKTVSCWPEIKLEKTGVRLWEILPLGDGYSIKLHSTDKYATLQSGMGYRSKVTVSKLPAAWRIVPADSPLLANEGYVQIFWSDTEICWDLSGYGRKAAGTPVEVMFNKDYQACRLFKLL</sequence>
<evidence type="ECO:0000313" key="3">
    <source>
        <dbReference type="Proteomes" id="UP000008370"/>
    </source>
</evidence>
<dbReference type="InParanoid" id="K5V2H6"/>
<dbReference type="RefSeq" id="XP_007394567.1">
    <property type="nucleotide sequence ID" value="XM_007394505.1"/>
</dbReference>